<gene>
    <name evidence="1" type="ORF">MCW_00903</name>
</gene>
<reference evidence="1 2" key="1">
    <citation type="submission" date="2012-03" db="EMBL/GenBank/DDBJ databases">
        <title>The Genome Sequence of Bartonella washoensis 085-0475.</title>
        <authorList>
            <consortium name="The Broad Institute Genome Sequencing Platform"/>
            <consortium name="The Broad Institute Genome Sequencing Center for Infectious Disease"/>
            <person name="Feldgarden M."/>
            <person name="Kirby J."/>
            <person name="Kosoy M."/>
            <person name="Birtles R."/>
            <person name="Probert W.S."/>
            <person name="Chiaraviglio L."/>
            <person name="Young S.K."/>
            <person name="Zeng Q."/>
            <person name="Gargeya S."/>
            <person name="Fitzgerald M."/>
            <person name="Haas B."/>
            <person name="Abouelleil A."/>
            <person name="Alvarado L."/>
            <person name="Arachchi H.M."/>
            <person name="Berlin A."/>
            <person name="Chapman S.B."/>
            <person name="Gearin G."/>
            <person name="Goldberg J."/>
            <person name="Griggs A."/>
            <person name="Gujja S."/>
            <person name="Hansen M."/>
            <person name="Heiman D."/>
            <person name="Howarth C."/>
            <person name="Larimer J."/>
            <person name="Lui A."/>
            <person name="MacDonald P.J.P."/>
            <person name="McCowen C."/>
            <person name="Montmayeur A."/>
            <person name="Murphy C."/>
            <person name="Neiman D."/>
            <person name="Pearson M."/>
            <person name="Priest M."/>
            <person name="Roberts A."/>
            <person name="Saif S."/>
            <person name="Shea T."/>
            <person name="Sisk P."/>
            <person name="Stolte C."/>
            <person name="Sykes S."/>
            <person name="Wortman J."/>
            <person name="Nusbaum C."/>
            <person name="Birren B."/>
        </authorList>
    </citation>
    <scope>NUCLEOTIDE SEQUENCE [LARGE SCALE GENOMIC DNA]</scope>
    <source>
        <strain evidence="1 2">085-0475</strain>
    </source>
</reference>
<dbReference type="STRING" id="1094564.MCW_00903"/>
<dbReference type="AlphaFoldDB" id="J1JK36"/>
<dbReference type="Proteomes" id="UP000002646">
    <property type="component" value="Unassembled WGS sequence"/>
</dbReference>
<dbReference type="PATRIC" id="fig|1094564.3.peg.1036"/>
<protein>
    <submittedName>
        <fullName evidence="1">Uncharacterized protein</fullName>
    </submittedName>
</protein>
<dbReference type="Gene3D" id="2.150.10.10">
    <property type="entry name" value="Serralysin-like metalloprotease, C-terminal"/>
    <property type="match status" value="1"/>
</dbReference>
<evidence type="ECO:0000313" key="2">
    <source>
        <dbReference type="Proteomes" id="UP000002646"/>
    </source>
</evidence>
<name>J1JK36_9HYPH</name>
<dbReference type="InterPro" id="IPR011049">
    <property type="entry name" value="Serralysin-like_metalloprot_C"/>
</dbReference>
<dbReference type="RefSeq" id="WP_006925717.1">
    <property type="nucleotide sequence ID" value="NZ_JH725102.1"/>
</dbReference>
<dbReference type="SUPFAM" id="SSF101967">
    <property type="entry name" value="Adhesin YadA, collagen-binding domain"/>
    <property type="match status" value="1"/>
</dbReference>
<sequence>MKNVAIVYPQSIVSAYDDYNSGIGSYNSVINLFKVDGRSAWEDAQNVFIAAVPVVSDSKRGKRAKKAVILDPEKCMVKEKSASKGFIARALGLDGIAIGSGYDNQDGVEEYTFPNSYSLKARADGTKAISIATNTETQVYSNVNIGDGSNTEMSASVSGYNPVKGPLPSENQVWKSKLPAAAVGNHKLGLMRQMQGVAAGINLSDAVNVAQLKASQYT</sequence>
<comment type="caution">
    <text evidence="1">The sequence shown here is derived from an EMBL/GenBank/DDBJ whole genome shotgun (WGS) entry which is preliminary data.</text>
</comment>
<evidence type="ECO:0000313" key="1">
    <source>
        <dbReference type="EMBL" id="EJF85017.1"/>
    </source>
</evidence>
<proteinExistence type="predicted"/>
<organism evidence="1 2">
    <name type="scientific">Cardidatus Bartonella washoeensis 085-0475</name>
    <dbReference type="NCBI Taxonomy" id="1094564"/>
    <lineage>
        <taxon>Bacteria</taxon>
        <taxon>Pseudomonadati</taxon>
        <taxon>Pseudomonadota</taxon>
        <taxon>Alphaproteobacteria</taxon>
        <taxon>Hyphomicrobiales</taxon>
        <taxon>Bartonellaceae</taxon>
        <taxon>Bartonella</taxon>
    </lineage>
</organism>
<dbReference type="EMBL" id="AILX01000012">
    <property type="protein sequence ID" value="EJF85017.1"/>
    <property type="molecule type" value="Genomic_DNA"/>
</dbReference>
<dbReference type="HOGENOM" id="CLU_1264867_0_0_5"/>
<accession>J1JK36</accession>